<keyword evidence="2" id="KW-1133">Transmembrane helix</keyword>
<name>A0ABW5WGX2_9PSEU</name>
<feature type="region of interest" description="Disordered" evidence="1">
    <location>
        <begin position="1"/>
        <end position="39"/>
    </location>
</feature>
<evidence type="ECO:0000313" key="4">
    <source>
        <dbReference type="Proteomes" id="UP001597478"/>
    </source>
</evidence>
<dbReference type="SUPFAM" id="SSF52540">
    <property type="entry name" value="P-loop containing nucleoside triphosphate hydrolases"/>
    <property type="match status" value="1"/>
</dbReference>
<evidence type="ECO:0000313" key="3">
    <source>
        <dbReference type="EMBL" id="MFD2802372.1"/>
    </source>
</evidence>
<feature type="transmembrane region" description="Helical" evidence="2">
    <location>
        <begin position="168"/>
        <end position="188"/>
    </location>
</feature>
<feature type="transmembrane region" description="Helical" evidence="2">
    <location>
        <begin position="208"/>
        <end position="233"/>
    </location>
</feature>
<dbReference type="Proteomes" id="UP001597478">
    <property type="component" value="Unassembled WGS sequence"/>
</dbReference>
<keyword evidence="2" id="KW-0812">Transmembrane</keyword>
<keyword evidence="2" id="KW-0472">Membrane</keyword>
<evidence type="ECO:0008006" key="5">
    <source>
        <dbReference type="Google" id="ProtNLM"/>
    </source>
</evidence>
<dbReference type="Gene3D" id="3.40.50.300">
    <property type="entry name" value="P-loop containing nucleotide triphosphate hydrolases"/>
    <property type="match status" value="1"/>
</dbReference>
<organism evidence="3 4">
    <name type="scientific">Prauserella oleivorans</name>
    <dbReference type="NCBI Taxonomy" id="1478153"/>
    <lineage>
        <taxon>Bacteria</taxon>
        <taxon>Bacillati</taxon>
        <taxon>Actinomycetota</taxon>
        <taxon>Actinomycetes</taxon>
        <taxon>Pseudonocardiales</taxon>
        <taxon>Pseudonocardiaceae</taxon>
        <taxon>Prauserella</taxon>
    </lineage>
</organism>
<dbReference type="RefSeq" id="WP_377394524.1">
    <property type="nucleotide sequence ID" value="NZ_JBHSAN010000052.1"/>
</dbReference>
<evidence type="ECO:0000256" key="1">
    <source>
        <dbReference type="SAM" id="MobiDB-lite"/>
    </source>
</evidence>
<keyword evidence="4" id="KW-1185">Reference proteome</keyword>
<sequence>MTTDQNNHPQPGEDQELARVHYLPTRPEGQTAPATSDTEVLEGELVSDEEYRRLTSQKAQAIARYKGYAHDAVVVYRGVKKAATHERTKAVLRHTIAYPVAGVKVVVKRWRDTHGASRYERMMLAAELEGNHERLLEWEARDVAEKQRRHQRVMDWVAAPGQWIKAGALGLLGLAGFLLVLGVILFANSGDLADVIAPISAVVDAVAFTVWFLTAYGAFLLAGGTAAGLYYLYKQGRDHGDTPSWLRATPTGAETPETALDESMIMNALRNLGHPALNKKFKEGWGSTVQPTWVQPPLPVNHGWEFALRLPGGAPASSINARKTVLAHNLGRRPEEVWVETDHTDPMAMKCLVLNPGALREPVPDYPLVESGQTDFWTGFPIGIDARWNPVETPVFERNFAWAGIMGSGKSDQINALLAGAVLDPAVDIDVFCFAENNDYEWLRPVASTISMGDTAENVEACMAHIHELHASLAERGQLLREYGEYSVTRELAEKDERLRPRVVVIDECQSFFRQDKPEDRRELVNLVVRFFSAARKYGIVLGFATPVPSDQSLPRDLISVTTNKSCFAIGDKTRNNVVLGEKAYENGLSALELKPAVKKGGKIVALNDVGTSVTIGFMDQPGLLRSYHLTDQQKATIAARGLELRGGSVRRRAVIEQEQRDLLADVAAVLAPGEDKVKATDVCARLREHAKGYRPYTSLTAEALRDQLADYGCKVTKVGVLMVFTDRVHEALAAREGGND</sequence>
<dbReference type="InterPro" id="IPR027417">
    <property type="entry name" value="P-loop_NTPase"/>
</dbReference>
<gene>
    <name evidence="3" type="ORF">ACFS2C_23565</name>
</gene>
<accession>A0ABW5WGX2</accession>
<proteinExistence type="predicted"/>
<protein>
    <recommendedName>
        <fullName evidence="5">S-DNA-T family DNA segregation ATPase FtsK/SpoIIIE</fullName>
    </recommendedName>
</protein>
<reference evidence="4" key="1">
    <citation type="journal article" date="2019" name="Int. J. Syst. Evol. Microbiol.">
        <title>The Global Catalogue of Microorganisms (GCM) 10K type strain sequencing project: providing services to taxonomists for standard genome sequencing and annotation.</title>
        <authorList>
            <consortium name="The Broad Institute Genomics Platform"/>
            <consortium name="The Broad Institute Genome Sequencing Center for Infectious Disease"/>
            <person name="Wu L."/>
            <person name="Ma J."/>
        </authorList>
    </citation>
    <scope>NUCLEOTIDE SEQUENCE [LARGE SCALE GENOMIC DNA]</scope>
    <source>
        <strain evidence="4">IBRC-M 10906</strain>
    </source>
</reference>
<evidence type="ECO:0000256" key="2">
    <source>
        <dbReference type="SAM" id="Phobius"/>
    </source>
</evidence>
<comment type="caution">
    <text evidence="3">The sequence shown here is derived from an EMBL/GenBank/DDBJ whole genome shotgun (WGS) entry which is preliminary data.</text>
</comment>
<dbReference type="EMBL" id="JBHUOF010000048">
    <property type="protein sequence ID" value="MFD2802372.1"/>
    <property type="molecule type" value="Genomic_DNA"/>
</dbReference>